<dbReference type="PRINTS" id="PR00313">
    <property type="entry name" value="CABNDNGRPT"/>
</dbReference>
<dbReference type="PATRIC" id="fig|1028800.3.peg.5666"/>
<gene>
    <name evidence="3" type="primary">nodO</name>
    <name evidence="3" type="ORF">RG540_PA10310</name>
</gene>
<dbReference type="GeneID" id="24260338"/>
<dbReference type="PROSITE" id="PS00330">
    <property type="entry name" value="HEMOLYSIN_CALCIUM"/>
    <property type="match status" value="1"/>
</dbReference>
<dbReference type="GO" id="GO:0005576">
    <property type="term" value="C:extracellular region"/>
    <property type="evidence" value="ECO:0007669"/>
    <property type="project" value="UniProtKB-SubCell"/>
</dbReference>
<dbReference type="InterPro" id="IPR050557">
    <property type="entry name" value="RTX_toxin/Mannuronan_C5-epim"/>
</dbReference>
<dbReference type="KEGG" id="ngg:RG540_PA10310"/>
<dbReference type="PANTHER" id="PTHR38340:SF1">
    <property type="entry name" value="S-LAYER PROTEIN"/>
    <property type="match status" value="1"/>
</dbReference>
<comment type="subcellular location">
    <subcellularLocation>
        <location evidence="1">Secreted</location>
    </subcellularLocation>
</comment>
<dbReference type="eggNOG" id="COG2931">
    <property type="taxonomic scope" value="Bacteria"/>
</dbReference>
<reference evidence="4" key="1">
    <citation type="journal article" date="2014" name="BMC Genomics">
        <title>Genome sequencing of two Neorhizobium galegae strains reveals a noeT gene responsible for the unusual acetylation of the nodulation factors.</title>
        <authorList>
            <person name="Osterman J."/>
            <person name="Marsh J."/>
            <person name="Laine P.K."/>
            <person name="Zeng Z."/>
            <person name="Alatalo E."/>
            <person name="Sullivan J.T."/>
            <person name="Young J.P."/>
            <person name="Thomas-Oates J."/>
            <person name="Paulin L."/>
            <person name="Lindstrom K."/>
        </authorList>
    </citation>
    <scope>NUCLEOTIDE SEQUENCE [LARGE SCALE GENOMIC DNA]</scope>
    <source>
        <strain evidence="4">HAMBI 540</strain>
    </source>
</reference>
<dbReference type="OrthoDB" id="8355933at2"/>
<dbReference type="Proteomes" id="UP000028181">
    <property type="component" value="Plasmid pHAMBI540a"/>
</dbReference>
<dbReference type="HOGENOM" id="CLU_088933_0_0_5"/>
<keyword evidence="2" id="KW-0964">Secreted</keyword>
<dbReference type="GO" id="GO:0005509">
    <property type="term" value="F:calcium ion binding"/>
    <property type="evidence" value="ECO:0007669"/>
    <property type="project" value="InterPro"/>
</dbReference>
<dbReference type="EMBL" id="HG938354">
    <property type="protein sequence ID" value="CDN51707.1"/>
    <property type="molecule type" value="Genomic_DNA"/>
</dbReference>
<dbReference type="SUPFAM" id="SSF51120">
    <property type="entry name" value="beta-Roll"/>
    <property type="match status" value="1"/>
</dbReference>
<dbReference type="InterPro" id="IPR018511">
    <property type="entry name" value="Hemolysin-typ_Ca-bd_CS"/>
</dbReference>
<dbReference type="PANTHER" id="PTHR38340">
    <property type="entry name" value="S-LAYER PROTEIN"/>
    <property type="match status" value="1"/>
</dbReference>
<proteinExistence type="predicted"/>
<dbReference type="AlphaFoldDB" id="A0A068SZS7"/>
<sequence length="268" mass="28162">MKIDGDDRGNNIKGTDGNDIINGRGTGDWIQARNGDDWVDGGKGPDLIWTGEGHDIVWGGEGSDTLYGQEGDDLLYSDEPNAPRNIPKGVDGWDVIVAGPGRDILVAGDGKDLLKGGDDGDAFVFRFHDPMVGSDKSYAVVDDFDPKQDRFTFDAKGLGGDQAGANFVDHSSGVPGSFVDTFYSGAAAHAKGQHVVVITDQTFASASAAAKAISGESAGDIIVYHDSWTTVATVAYVDSANHADSFAELNHLTLADLATMTASNFAFI</sequence>
<geneLocation type="plasmid" evidence="4">
    <name>II</name>
</geneLocation>
<name>A0A068SZS7_NEOGA</name>
<accession>A0A068SZS7</accession>
<dbReference type="Pfam" id="PF00353">
    <property type="entry name" value="HemolysinCabind"/>
    <property type="match status" value="3"/>
</dbReference>
<evidence type="ECO:0000256" key="1">
    <source>
        <dbReference type="ARBA" id="ARBA00004613"/>
    </source>
</evidence>
<dbReference type="RefSeq" id="WP_041365291.1">
    <property type="nucleotide sequence ID" value="NZ_HG938354.1"/>
</dbReference>
<dbReference type="InterPro" id="IPR011049">
    <property type="entry name" value="Serralysin-like_metalloprot_C"/>
</dbReference>
<dbReference type="Gene3D" id="2.150.10.10">
    <property type="entry name" value="Serralysin-like metalloprotease, C-terminal"/>
    <property type="match status" value="1"/>
</dbReference>
<dbReference type="InterPro" id="IPR001343">
    <property type="entry name" value="Hemolysn_Ca-bd"/>
</dbReference>
<protein>
    <submittedName>
        <fullName evidence="3">NodO</fullName>
    </submittedName>
</protein>
<organism evidence="3 4">
    <name type="scientific">Neorhizobium galegae bv. orientalis str. HAMBI 540</name>
    <dbReference type="NCBI Taxonomy" id="1028800"/>
    <lineage>
        <taxon>Bacteria</taxon>
        <taxon>Pseudomonadati</taxon>
        <taxon>Pseudomonadota</taxon>
        <taxon>Alphaproteobacteria</taxon>
        <taxon>Hyphomicrobiales</taxon>
        <taxon>Rhizobiaceae</taxon>
        <taxon>Rhizobium/Agrobacterium group</taxon>
        <taxon>Neorhizobium</taxon>
    </lineage>
</organism>
<keyword evidence="3" id="KW-0614">Plasmid</keyword>
<evidence type="ECO:0000313" key="4">
    <source>
        <dbReference type="Proteomes" id="UP000028181"/>
    </source>
</evidence>
<evidence type="ECO:0000256" key="2">
    <source>
        <dbReference type="ARBA" id="ARBA00022525"/>
    </source>
</evidence>
<keyword evidence="4" id="KW-1185">Reference proteome</keyword>
<evidence type="ECO:0000313" key="3">
    <source>
        <dbReference type="EMBL" id="CDN51707.1"/>
    </source>
</evidence>